<dbReference type="GO" id="GO:0034462">
    <property type="term" value="P:small-subunit processome assembly"/>
    <property type="evidence" value="ECO:0007669"/>
    <property type="project" value="TreeGrafter"/>
</dbReference>
<dbReference type="InterPro" id="IPR039119">
    <property type="entry name" value="ABT1/Esf2"/>
</dbReference>
<comment type="similarity">
    <text evidence="2">Belongs to the ESF2/ABP1 family.</text>
</comment>
<feature type="compositionally biased region" description="Basic residues" evidence="5">
    <location>
        <begin position="227"/>
        <end position="236"/>
    </location>
</feature>
<dbReference type="GO" id="GO:0000472">
    <property type="term" value="P:endonucleolytic cleavage to generate mature 5'-end of SSU-rRNA from (SSU-rRNA, 5.8S rRNA, LSU-rRNA)"/>
    <property type="evidence" value="ECO:0007669"/>
    <property type="project" value="TreeGrafter"/>
</dbReference>
<keyword evidence="4" id="KW-0539">Nucleus</keyword>
<evidence type="ECO:0000256" key="2">
    <source>
        <dbReference type="ARBA" id="ARBA00005819"/>
    </source>
</evidence>
<comment type="subcellular location">
    <subcellularLocation>
        <location evidence="1">Nucleus</location>
        <location evidence="1">Nucleolus</location>
    </subcellularLocation>
</comment>
<feature type="compositionally biased region" description="Polar residues" evidence="5">
    <location>
        <begin position="37"/>
        <end position="46"/>
    </location>
</feature>
<dbReference type="AlphaFoldDB" id="A0A3B0MI11"/>
<dbReference type="SUPFAM" id="SSF54928">
    <property type="entry name" value="RNA-binding domain, RBD"/>
    <property type="match status" value="1"/>
</dbReference>
<dbReference type="InterPro" id="IPR034353">
    <property type="entry name" value="ABT1/ESF2_RRM"/>
</dbReference>
<dbReference type="EMBL" id="UIVS01000001">
    <property type="protein sequence ID" value="SVP89653.1"/>
    <property type="molecule type" value="Genomic_DNA"/>
</dbReference>
<dbReference type="VEuPathDB" id="PiroplasmaDB:TA21300"/>
<proteinExistence type="inferred from homology"/>
<evidence type="ECO:0000256" key="5">
    <source>
        <dbReference type="SAM" id="MobiDB-lite"/>
    </source>
</evidence>
<evidence type="ECO:0000256" key="1">
    <source>
        <dbReference type="ARBA" id="ARBA00004604"/>
    </source>
</evidence>
<dbReference type="InterPro" id="IPR012677">
    <property type="entry name" value="Nucleotide-bd_a/b_plait_sf"/>
</dbReference>
<feature type="region of interest" description="Disordered" evidence="5">
    <location>
        <begin position="1"/>
        <end position="46"/>
    </location>
</feature>
<dbReference type="InterPro" id="IPR035979">
    <property type="entry name" value="RBD_domain_sf"/>
</dbReference>
<feature type="compositionally biased region" description="Basic and acidic residues" evidence="5">
    <location>
        <begin position="211"/>
        <end position="226"/>
    </location>
</feature>
<feature type="region of interest" description="Disordered" evidence="5">
    <location>
        <begin position="211"/>
        <end position="246"/>
    </location>
</feature>
<reference evidence="7" key="1">
    <citation type="submission" date="2018-07" db="EMBL/GenBank/DDBJ databases">
        <authorList>
            <person name="Quirk P.G."/>
            <person name="Krulwich T.A."/>
        </authorList>
    </citation>
    <scope>NUCLEOTIDE SEQUENCE</scope>
    <source>
        <strain evidence="7">Anand</strain>
    </source>
</reference>
<dbReference type="CDD" id="cd12263">
    <property type="entry name" value="RRM_ABT1_like"/>
    <property type="match status" value="1"/>
</dbReference>
<dbReference type="EMBL" id="UIVT01000001">
    <property type="protein sequence ID" value="SVP88492.1"/>
    <property type="molecule type" value="Genomic_DNA"/>
</dbReference>
<evidence type="ECO:0008006" key="8">
    <source>
        <dbReference type="Google" id="ProtNLM"/>
    </source>
</evidence>
<keyword evidence="3" id="KW-0694">RNA-binding</keyword>
<protein>
    <recommendedName>
        <fullName evidence="8">Activator of basal transcription 1</fullName>
    </recommendedName>
</protein>
<feature type="compositionally biased region" description="Basic and acidic residues" evidence="5">
    <location>
        <begin position="237"/>
        <end position="246"/>
    </location>
</feature>
<evidence type="ECO:0000256" key="3">
    <source>
        <dbReference type="ARBA" id="ARBA00022884"/>
    </source>
</evidence>
<evidence type="ECO:0000313" key="7">
    <source>
        <dbReference type="EMBL" id="SVP89653.1"/>
    </source>
</evidence>
<dbReference type="Gene3D" id="3.30.70.330">
    <property type="match status" value="1"/>
</dbReference>
<dbReference type="GO" id="GO:0003723">
    <property type="term" value="F:RNA binding"/>
    <property type="evidence" value="ECO:0007669"/>
    <property type="project" value="UniProtKB-KW"/>
</dbReference>
<accession>A0A3B0MI11</accession>
<organism evidence="7">
    <name type="scientific">Theileria annulata</name>
    <dbReference type="NCBI Taxonomy" id="5874"/>
    <lineage>
        <taxon>Eukaryota</taxon>
        <taxon>Sar</taxon>
        <taxon>Alveolata</taxon>
        <taxon>Apicomplexa</taxon>
        <taxon>Aconoidasida</taxon>
        <taxon>Piroplasmida</taxon>
        <taxon>Theileriidae</taxon>
        <taxon>Theileria</taxon>
    </lineage>
</organism>
<name>A0A3B0MI11_THEAN</name>
<dbReference type="GO" id="GO:0005730">
    <property type="term" value="C:nucleolus"/>
    <property type="evidence" value="ECO:0007669"/>
    <property type="project" value="UniProtKB-SubCell"/>
</dbReference>
<dbReference type="GO" id="GO:0000447">
    <property type="term" value="P:endonucleolytic cleavage in ITS1 to separate SSU-rRNA from 5.8S rRNA and LSU-rRNA from tricistronic rRNA transcript (SSU-rRNA, 5.8S rRNA, LSU-rRNA)"/>
    <property type="evidence" value="ECO:0007669"/>
    <property type="project" value="TreeGrafter"/>
</dbReference>
<evidence type="ECO:0000313" key="6">
    <source>
        <dbReference type="EMBL" id="SVP88492.1"/>
    </source>
</evidence>
<sequence length="256" mass="30093">MEISQESENSDNISTENLEHSDSSINNNLSDDLSHTGLENDSPQSNHEIFSSLAENDLGNQDDELSGIIYISRIPPYMGLSKLRSYFSNFGTLGKIYAHPESIGEYNKRIKMGGNKRLKFTHGWIQFSDKRVAKSVAKLLNNKPVLDKRHSFWREDLWNIKYLPKFKWRHLVEYWSNNKRERKEKLHAVLAKERKRNFHYLEQLEQEKKERHIENKKINRPKTDAKKVKKAVKSSRKKDEKAKKEVPMELLESIVL</sequence>
<feature type="compositionally biased region" description="Polar residues" evidence="5">
    <location>
        <begin position="1"/>
        <end position="16"/>
    </location>
</feature>
<dbReference type="PANTHER" id="PTHR12311:SF7">
    <property type="entry name" value="ACTIVATOR OF BASAL TRANSCRIPTION 1"/>
    <property type="match status" value="1"/>
</dbReference>
<gene>
    <name evidence="6" type="ORF">TAT_000035400</name>
    <name evidence="7" type="ORF">TAV_000035000</name>
</gene>
<dbReference type="GO" id="GO:0000480">
    <property type="term" value="P:endonucleolytic cleavage in 5'-ETS of tricistronic rRNA transcript (SSU-rRNA, 5.8S rRNA, LSU-rRNA)"/>
    <property type="evidence" value="ECO:0007669"/>
    <property type="project" value="TreeGrafter"/>
</dbReference>
<evidence type="ECO:0000256" key="4">
    <source>
        <dbReference type="ARBA" id="ARBA00023242"/>
    </source>
</evidence>
<dbReference type="PANTHER" id="PTHR12311">
    <property type="entry name" value="ACTIVATOR OF BASAL TRANSCRIPTION 1"/>
    <property type="match status" value="1"/>
</dbReference>